<accession>A0A4C1WCD4</accession>
<keyword evidence="2" id="KW-1185">Reference proteome</keyword>
<organism evidence="1 2">
    <name type="scientific">Eumeta variegata</name>
    <name type="common">Bagworm moth</name>
    <name type="synonym">Eumeta japonica</name>
    <dbReference type="NCBI Taxonomy" id="151549"/>
    <lineage>
        <taxon>Eukaryota</taxon>
        <taxon>Metazoa</taxon>
        <taxon>Ecdysozoa</taxon>
        <taxon>Arthropoda</taxon>
        <taxon>Hexapoda</taxon>
        <taxon>Insecta</taxon>
        <taxon>Pterygota</taxon>
        <taxon>Neoptera</taxon>
        <taxon>Endopterygota</taxon>
        <taxon>Lepidoptera</taxon>
        <taxon>Glossata</taxon>
        <taxon>Ditrysia</taxon>
        <taxon>Tineoidea</taxon>
        <taxon>Psychidae</taxon>
        <taxon>Oiketicinae</taxon>
        <taxon>Eumeta</taxon>
    </lineage>
</organism>
<dbReference type="EMBL" id="BGZK01000526">
    <property type="protein sequence ID" value="GBP48560.1"/>
    <property type="molecule type" value="Genomic_DNA"/>
</dbReference>
<name>A0A4C1WCD4_EUMVA</name>
<gene>
    <name evidence="1" type="ORF">EVAR_38535_1</name>
</gene>
<dbReference type="Proteomes" id="UP000299102">
    <property type="component" value="Unassembled WGS sequence"/>
</dbReference>
<proteinExistence type="predicted"/>
<evidence type="ECO:0000313" key="2">
    <source>
        <dbReference type="Proteomes" id="UP000299102"/>
    </source>
</evidence>
<dbReference type="AlphaFoldDB" id="A0A4C1WCD4"/>
<comment type="caution">
    <text evidence="1">The sequence shown here is derived from an EMBL/GenBank/DDBJ whole genome shotgun (WGS) entry which is preliminary data.</text>
</comment>
<reference evidence="1 2" key="1">
    <citation type="journal article" date="2019" name="Commun. Biol.">
        <title>The bagworm genome reveals a unique fibroin gene that provides high tensile strength.</title>
        <authorList>
            <person name="Kono N."/>
            <person name="Nakamura H."/>
            <person name="Ohtoshi R."/>
            <person name="Tomita M."/>
            <person name="Numata K."/>
            <person name="Arakawa K."/>
        </authorList>
    </citation>
    <scope>NUCLEOTIDE SEQUENCE [LARGE SCALE GENOMIC DNA]</scope>
</reference>
<protein>
    <submittedName>
        <fullName evidence="1">Uncharacterized protein</fullName>
    </submittedName>
</protein>
<sequence length="94" mass="10388">MALRSGRLGSQSLRLATGPFLMLHCAPQREPGATQSHCKETSYLRLFPSPWPAVGSSGGSGRPGPRWRPLYRRRGTATDRSRFSSDAAYRMLPL</sequence>
<evidence type="ECO:0000313" key="1">
    <source>
        <dbReference type="EMBL" id="GBP48560.1"/>
    </source>
</evidence>